<name>A0A9R1W6V2_LACSA</name>
<evidence type="ECO:0000259" key="1">
    <source>
        <dbReference type="Pfam" id="PF00078"/>
    </source>
</evidence>
<dbReference type="EMBL" id="NBSK02000003">
    <property type="protein sequence ID" value="KAJ0218268.1"/>
    <property type="molecule type" value="Genomic_DNA"/>
</dbReference>
<dbReference type="PANTHER" id="PTHR33116">
    <property type="entry name" value="REVERSE TRANSCRIPTASE ZINC-BINDING DOMAIN-CONTAINING PROTEIN-RELATED-RELATED"/>
    <property type="match status" value="1"/>
</dbReference>
<dbReference type="InterPro" id="IPR026960">
    <property type="entry name" value="RVT-Znf"/>
</dbReference>
<feature type="domain" description="Reverse transcriptase" evidence="1">
    <location>
        <begin position="6"/>
        <end position="159"/>
    </location>
</feature>
<dbReference type="PANTHER" id="PTHR33116:SF79">
    <property type="entry name" value="REVERSE TRANSCRIPTASE DOMAIN, ZINC FINGER, CCHC-TYPE-RELATED"/>
    <property type="match status" value="1"/>
</dbReference>
<evidence type="ECO:0008006" key="5">
    <source>
        <dbReference type="Google" id="ProtNLM"/>
    </source>
</evidence>
<reference evidence="3 4" key="1">
    <citation type="journal article" date="2017" name="Nat. Commun.">
        <title>Genome assembly with in vitro proximity ligation data and whole-genome triplication in lettuce.</title>
        <authorList>
            <person name="Reyes-Chin-Wo S."/>
            <person name="Wang Z."/>
            <person name="Yang X."/>
            <person name="Kozik A."/>
            <person name="Arikit S."/>
            <person name="Song C."/>
            <person name="Xia L."/>
            <person name="Froenicke L."/>
            <person name="Lavelle D.O."/>
            <person name="Truco M.J."/>
            <person name="Xia R."/>
            <person name="Zhu S."/>
            <person name="Xu C."/>
            <person name="Xu H."/>
            <person name="Xu X."/>
            <person name="Cox K."/>
            <person name="Korf I."/>
            <person name="Meyers B.C."/>
            <person name="Michelmore R.W."/>
        </authorList>
    </citation>
    <scope>NUCLEOTIDE SEQUENCE [LARGE SCALE GENOMIC DNA]</scope>
    <source>
        <strain evidence="4">cv. Salinas</strain>
        <tissue evidence="3">Seedlings</tissue>
    </source>
</reference>
<accession>A0A9R1W6V2</accession>
<dbReference type="AlphaFoldDB" id="A0A9R1W6V2"/>
<dbReference type="Proteomes" id="UP000235145">
    <property type="component" value="Unassembled WGS sequence"/>
</dbReference>
<dbReference type="Pfam" id="PF13966">
    <property type="entry name" value="zf-RVT"/>
    <property type="match status" value="1"/>
</dbReference>
<sequence length="564" mass="64304">MAPVIAKGLANRLKSVIGTNIDEVQSTFIEGRSMLDGPSIVNEVDFDKAFDAVNLEYLYLILLQMGYQPKWCMWIKGSLQLARASILINGSPTNEFTMGRGVRQGDPLLPFLFIIAMEGLNIAIKTTRDKSLFKGIKIPHENTTLAHLFYADNALFVGSGMFPSGIRSQGLDQQEVSRWAAPLGCEPEKLPFTYLGVLVGANMKLEKNWQPMIDRFRSKLSVWKSKTLSFGGRVTLAHAVLGNIPTYFFSIFVAPTGVIKILEKIRRRFVWGGDENKNKISWVVAPKTPSGLGLGSLKALNVTLISMWWWRVRTDTRSLWCLVIRGIHNPKDKSADYISRKTITGVWNYIAGIDHHGTIKKNIFPDLYQLEKRVQIGCLNWNWKSSPNLPSQVSNLICISSLLGTFQPTSRQDRWICGISGDGKFHVDELRHEFDRPLNDPPERITTWIHDVTLKVMCFIWRTNLGRIPSAVALKDMGVDINNTTCRFCTQEDECANHILFRCPFAIDVWEWICKWFQILVKQFDNVGELMEFVHNWGNCMKRRKSLLSILSGTVWWIWKVRCD</sequence>
<dbReference type="Pfam" id="PF00078">
    <property type="entry name" value="RVT_1"/>
    <property type="match status" value="1"/>
</dbReference>
<evidence type="ECO:0000259" key="2">
    <source>
        <dbReference type="Pfam" id="PF13966"/>
    </source>
</evidence>
<evidence type="ECO:0000313" key="3">
    <source>
        <dbReference type="EMBL" id="KAJ0218268.1"/>
    </source>
</evidence>
<feature type="domain" description="Reverse transcriptase zinc-binding" evidence="2">
    <location>
        <begin position="446"/>
        <end position="510"/>
    </location>
</feature>
<organism evidence="3 4">
    <name type="scientific">Lactuca sativa</name>
    <name type="common">Garden lettuce</name>
    <dbReference type="NCBI Taxonomy" id="4236"/>
    <lineage>
        <taxon>Eukaryota</taxon>
        <taxon>Viridiplantae</taxon>
        <taxon>Streptophyta</taxon>
        <taxon>Embryophyta</taxon>
        <taxon>Tracheophyta</taxon>
        <taxon>Spermatophyta</taxon>
        <taxon>Magnoliopsida</taxon>
        <taxon>eudicotyledons</taxon>
        <taxon>Gunneridae</taxon>
        <taxon>Pentapetalae</taxon>
        <taxon>asterids</taxon>
        <taxon>campanulids</taxon>
        <taxon>Asterales</taxon>
        <taxon>Asteraceae</taxon>
        <taxon>Cichorioideae</taxon>
        <taxon>Cichorieae</taxon>
        <taxon>Lactucinae</taxon>
        <taxon>Lactuca</taxon>
    </lineage>
</organism>
<proteinExistence type="predicted"/>
<protein>
    <recommendedName>
        <fullName evidence="5">Reverse transcriptase domain-containing protein</fullName>
    </recommendedName>
</protein>
<dbReference type="InterPro" id="IPR000477">
    <property type="entry name" value="RT_dom"/>
</dbReference>
<comment type="caution">
    <text evidence="3">The sequence shown here is derived from an EMBL/GenBank/DDBJ whole genome shotgun (WGS) entry which is preliminary data.</text>
</comment>
<evidence type="ECO:0000313" key="4">
    <source>
        <dbReference type="Proteomes" id="UP000235145"/>
    </source>
</evidence>
<keyword evidence="4" id="KW-1185">Reference proteome</keyword>
<gene>
    <name evidence="3" type="ORF">LSAT_V11C300135520</name>
</gene>